<dbReference type="Proteomes" id="UP000306229">
    <property type="component" value="Chromosome"/>
</dbReference>
<dbReference type="Gene3D" id="3.40.1440.10">
    <property type="entry name" value="GIY-YIG endonuclease"/>
    <property type="match status" value="1"/>
</dbReference>
<dbReference type="PANTHER" id="PTHR34477">
    <property type="entry name" value="UPF0213 PROTEIN YHBQ"/>
    <property type="match status" value="1"/>
</dbReference>
<dbReference type="InterPro" id="IPR000305">
    <property type="entry name" value="GIY-YIG_endonuc"/>
</dbReference>
<dbReference type="KEGG" id="fbe:FF125_10300"/>
<dbReference type="PANTHER" id="PTHR34477:SF5">
    <property type="entry name" value="BSL5627 PROTEIN"/>
    <property type="match status" value="1"/>
</dbReference>
<protein>
    <submittedName>
        <fullName evidence="3">GIY-YIG nuclease family protein</fullName>
    </submittedName>
</protein>
<reference evidence="3 4" key="1">
    <citation type="submission" date="2019-05" db="EMBL/GenBank/DDBJ databases">
        <title>Algicella ahnfeltiae gen. nov., sp. nov., a novel marine bacterium of the family Flavobacteriaceae isolated from a red alga.</title>
        <authorList>
            <person name="Nedashkovskaya O.I."/>
            <person name="Kukhlevskiy A.D."/>
            <person name="Kim S.-G."/>
            <person name="Zhukova N.V."/>
            <person name="Mikhailov V.V."/>
        </authorList>
    </citation>
    <scope>NUCLEOTIDE SEQUENCE [LARGE SCALE GENOMIC DNA]</scope>
    <source>
        <strain evidence="3 4">10Alg115</strain>
    </source>
</reference>
<dbReference type="SUPFAM" id="SSF82771">
    <property type="entry name" value="GIY-YIG endonuclease"/>
    <property type="match status" value="1"/>
</dbReference>
<dbReference type="InterPro" id="IPR035901">
    <property type="entry name" value="GIY-YIG_endonuc_sf"/>
</dbReference>
<dbReference type="PROSITE" id="PS50164">
    <property type="entry name" value="GIY_YIG"/>
    <property type="match status" value="1"/>
</dbReference>
<dbReference type="OrthoDB" id="9807770at2"/>
<dbReference type="CDD" id="cd10448">
    <property type="entry name" value="GIY-YIG_unchar_3"/>
    <property type="match status" value="1"/>
</dbReference>
<name>A0A5B7TU85_9FLAO</name>
<evidence type="ECO:0000313" key="3">
    <source>
        <dbReference type="EMBL" id="QCX38804.1"/>
    </source>
</evidence>
<dbReference type="RefSeq" id="WP_138949688.1">
    <property type="nucleotide sequence ID" value="NZ_CP040749.1"/>
</dbReference>
<proteinExistence type="inferred from homology"/>
<sequence length="108" mass="12966">MNIGTKEIHSYHVYIITNKNKTVLYIGVTNYLAKRLFQHSENIKLNKKSFASKYNCEYLIYFEKFTWIQEAIGREKEIKGWSRSKKETLIKTINKNMEFLNDLFPYQS</sequence>
<dbReference type="InterPro" id="IPR050190">
    <property type="entry name" value="UPF0213_domain"/>
</dbReference>
<evidence type="ECO:0000313" key="4">
    <source>
        <dbReference type="Proteomes" id="UP000306229"/>
    </source>
</evidence>
<keyword evidence="4" id="KW-1185">Reference proteome</keyword>
<dbReference type="AlphaFoldDB" id="A0A5B7TU85"/>
<comment type="similarity">
    <text evidence="1">Belongs to the UPF0213 family.</text>
</comment>
<feature type="domain" description="GIY-YIG" evidence="2">
    <location>
        <begin position="9"/>
        <end position="88"/>
    </location>
</feature>
<dbReference type="EMBL" id="CP040749">
    <property type="protein sequence ID" value="QCX38804.1"/>
    <property type="molecule type" value="Genomic_DNA"/>
</dbReference>
<dbReference type="Pfam" id="PF01541">
    <property type="entry name" value="GIY-YIG"/>
    <property type="match status" value="1"/>
</dbReference>
<evidence type="ECO:0000259" key="2">
    <source>
        <dbReference type="PROSITE" id="PS50164"/>
    </source>
</evidence>
<gene>
    <name evidence="3" type="ORF">FF125_10300</name>
</gene>
<accession>A0A5B7TU85</accession>
<organism evidence="3 4">
    <name type="scientific">Aureibaculum algae</name>
    <dbReference type="NCBI Taxonomy" id="2584122"/>
    <lineage>
        <taxon>Bacteria</taxon>
        <taxon>Pseudomonadati</taxon>
        <taxon>Bacteroidota</taxon>
        <taxon>Flavobacteriia</taxon>
        <taxon>Flavobacteriales</taxon>
        <taxon>Flavobacteriaceae</taxon>
        <taxon>Aureibaculum</taxon>
    </lineage>
</organism>
<evidence type="ECO:0000256" key="1">
    <source>
        <dbReference type="ARBA" id="ARBA00007435"/>
    </source>
</evidence>